<keyword evidence="2" id="KW-0963">Cytoplasm</keyword>
<evidence type="ECO:0000256" key="5">
    <source>
        <dbReference type="SAM" id="MobiDB-lite"/>
    </source>
</evidence>
<gene>
    <name evidence="7" type="ORF">B2A_13496</name>
</gene>
<keyword evidence="3" id="KW-0533">Nickel</keyword>
<feature type="compositionally biased region" description="Basic and acidic residues" evidence="5">
    <location>
        <begin position="162"/>
        <end position="182"/>
    </location>
</feature>
<dbReference type="AlphaFoldDB" id="T0YKW7"/>
<dbReference type="InterPro" id="IPR036118">
    <property type="entry name" value="UreE_N_sf"/>
</dbReference>
<dbReference type="GO" id="GO:0005737">
    <property type="term" value="C:cytoplasm"/>
    <property type="evidence" value="ECO:0007669"/>
    <property type="project" value="UniProtKB-SubCell"/>
</dbReference>
<evidence type="ECO:0000256" key="4">
    <source>
        <dbReference type="ARBA" id="ARBA00023186"/>
    </source>
</evidence>
<dbReference type="GO" id="GO:0006457">
    <property type="term" value="P:protein folding"/>
    <property type="evidence" value="ECO:0007669"/>
    <property type="project" value="InterPro"/>
</dbReference>
<feature type="non-terminal residue" evidence="7">
    <location>
        <position position="1"/>
    </location>
</feature>
<organism evidence="7">
    <name type="scientific">mine drainage metagenome</name>
    <dbReference type="NCBI Taxonomy" id="410659"/>
    <lineage>
        <taxon>unclassified sequences</taxon>
        <taxon>metagenomes</taxon>
        <taxon>ecological metagenomes</taxon>
    </lineage>
</organism>
<dbReference type="GO" id="GO:0016151">
    <property type="term" value="F:nickel cation binding"/>
    <property type="evidence" value="ECO:0007669"/>
    <property type="project" value="InterPro"/>
</dbReference>
<dbReference type="SUPFAM" id="SSF69287">
    <property type="entry name" value="Urease metallochaperone UreE, N-terminal domain"/>
    <property type="match status" value="1"/>
</dbReference>
<evidence type="ECO:0000259" key="6">
    <source>
        <dbReference type="SMART" id="SM00988"/>
    </source>
</evidence>
<dbReference type="PIRSF" id="PIRSF036402">
    <property type="entry name" value="Ureas_acces_UreE"/>
    <property type="match status" value="1"/>
</dbReference>
<dbReference type="Pfam" id="PF05194">
    <property type="entry name" value="UreE_C"/>
    <property type="match status" value="1"/>
</dbReference>
<keyword evidence="4" id="KW-0143">Chaperone</keyword>
<dbReference type="HAMAP" id="MF_00822">
    <property type="entry name" value="UreE"/>
    <property type="match status" value="1"/>
</dbReference>
<evidence type="ECO:0000256" key="3">
    <source>
        <dbReference type="ARBA" id="ARBA00022596"/>
    </source>
</evidence>
<dbReference type="GO" id="GO:0065003">
    <property type="term" value="P:protein-containing complex assembly"/>
    <property type="evidence" value="ECO:0007669"/>
    <property type="project" value="InterPro"/>
</dbReference>
<evidence type="ECO:0000256" key="2">
    <source>
        <dbReference type="ARBA" id="ARBA00022490"/>
    </source>
</evidence>
<dbReference type="EMBL" id="AUZZ01009776">
    <property type="protein sequence ID" value="EQD32567.1"/>
    <property type="molecule type" value="Genomic_DNA"/>
</dbReference>
<comment type="subcellular location">
    <subcellularLocation>
        <location evidence="1">Cytoplasm</location>
    </subcellularLocation>
</comment>
<protein>
    <submittedName>
        <fullName evidence="7">Nickel metallochaperone UreE</fullName>
    </submittedName>
</protein>
<evidence type="ECO:0000256" key="1">
    <source>
        <dbReference type="ARBA" id="ARBA00004496"/>
    </source>
</evidence>
<dbReference type="InterPro" id="IPR007864">
    <property type="entry name" value="UreE_C_dom"/>
</dbReference>
<accession>T0YKW7</accession>
<proteinExistence type="inferred from homology"/>
<dbReference type="GO" id="GO:0019627">
    <property type="term" value="P:urea metabolic process"/>
    <property type="evidence" value="ECO:0007669"/>
    <property type="project" value="InterPro"/>
</dbReference>
<comment type="caution">
    <text evidence="7">The sequence shown here is derived from an EMBL/GenBank/DDBJ whole genome shotgun (WGS) entry which is preliminary data.</text>
</comment>
<dbReference type="InterPro" id="IPR012406">
    <property type="entry name" value="UreE"/>
</dbReference>
<name>T0YKW7_9ZZZZ</name>
<sequence>TVLSVLMDEHLPVARRVLRAGTWREGEAVGTVRLDHQGRQQRRRRLVTEDGRAFLLDLAGNMQLADGDALLLEDGALVRVAAQMESLLNIHTQDATSLLRIVWHLGNRHLPVEISAQHLRTTTDHVIAQLVQRLGGHVEAVRAVFTPEAGAYAMAGHAQTHAADDHRADEHQAHEQPPHGHD</sequence>
<feature type="domain" description="UreE urease accessory N-terminal" evidence="6">
    <location>
        <begin position="13"/>
        <end position="78"/>
    </location>
</feature>
<dbReference type="Gene3D" id="3.30.70.790">
    <property type="entry name" value="UreE, C-terminal domain"/>
    <property type="match status" value="1"/>
</dbReference>
<dbReference type="SMART" id="SM00988">
    <property type="entry name" value="UreE_N"/>
    <property type="match status" value="1"/>
</dbReference>
<dbReference type="Gene3D" id="2.60.260.20">
    <property type="entry name" value="Urease metallochaperone UreE, N-terminal domain"/>
    <property type="match status" value="1"/>
</dbReference>
<reference evidence="7" key="2">
    <citation type="journal article" date="2014" name="ISME J.">
        <title>Microbial stratification in low pH oxic and suboxic macroscopic growths along an acid mine drainage.</title>
        <authorList>
            <person name="Mendez-Garcia C."/>
            <person name="Mesa V."/>
            <person name="Sprenger R.R."/>
            <person name="Richter M."/>
            <person name="Diez M.S."/>
            <person name="Solano J."/>
            <person name="Bargiela R."/>
            <person name="Golyshina O.V."/>
            <person name="Manteca A."/>
            <person name="Ramos J.L."/>
            <person name="Gallego J.R."/>
            <person name="Llorente I."/>
            <person name="Martins Dos Santos V.A."/>
            <person name="Jensen O.N."/>
            <person name="Pelaez A.I."/>
            <person name="Sanchez J."/>
            <person name="Ferrer M."/>
        </authorList>
    </citation>
    <scope>NUCLEOTIDE SEQUENCE</scope>
</reference>
<dbReference type="SUPFAM" id="SSF69737">
    <property type="entry name" value="Urease metallochaperone UreE, C-terminal domain"/>
    <property type="match status" value="1"/>
</dbReference>
<dbReference type="InterPro" id="IPR004029">
    <property type="entry name" value="UreE_N"/>
</dbReference>
<feature type="region of interest" description="Disordered" evidence="5">
    <location>
        <begin position="156"/>
        <end position="182"/>
    </location>
</feature>
<evidence type="ECO:0000313" key="7">
    <source>
        <dbReference type="EMBL" id="EQD32567.1"/>
    </source>
</evidence>
<reference evidence="7" key="1">
    <citation type="submission" date="2013-08" db="EMBL/GenBank/DDBJ databases">
        <authorList>
            <person name="Mendez C."/>
            <person name="Richter M."/>
            <person name="Ferrer M."/>
            <person name="Sanchez J."/>
        </authorList>
    </citation>
    <scope>NUCLEOTIDE SEQUENCE</scope>
</reference>
<dbReference type="Pfam" id="PF02814">
    <property type="entry name" value="UreE_N"/>
    <property type="match status" value="1"/>
</dbReference>